<gene>
    <name evidence="3" type="primary">Acey_s0012.g1786</name>
    <name evidence="3" type="ORF">Y032_0012g1786</name>
</gene>
<name>A0A016VC64_9BILA</name>
<organism evidence="3 4">
    <name type="scientific">Ancylostoma ceylanicum</name>
    <dbReference type="NCBI Taxonomy" id="53326"/>
    <lineage>
        <taxon>Eukaryota</taxon>
        <taxon>Metazoa</taxon>
        <taxon>Ecdysozoa</taxon>
        <taxon>Nematoda</taxon>
        <taxon>Chromadorea</taxon>
        <taxon>Rhabditida</taxon>
        <taxon>Rhabditina</taxon>
        <taxon>Rhabditomorpha</taxon>
        <taxon>Strongyloidea</taxon>
        <taxon>Ancylostomatidae</taxon>
        <taxon>Ancylostomatinae</taxon>
        <taxon>Ancylostoma</taxon>
    </lineage>
</organism>
<feature type="signal peptide" evidence="2">
    <location>
        <begin position="1"/>
        <end position="24"/>
    </location>
</feature>
<comment type="caution">
    <text evidence="3">The sequence shown here is derived from an EMBL/GenBank/DDBJ whole genome shotgun (WGS) entry which is preliminary data.</text>
</comment>
<evidence type="ECO:0008006" key="5">
    <source>
        <dbReference type="Google" id="ProtNLM"/>
    </source>
</evidence>
<dbReference type="OrthoDB" id="10582165at2759"/>
<keyword evidence="4" id="KW-1185">Reference proteome</keyword>
<protein>
    <recommendedName>
        <fullName evidence="5">PAN domain protein</fullName>
    </recommendedName>
</protein>
<evidence type="ECO:0000313" key="3">
    <source>
        <dbReference type="EMBL" id="EYC25254.1"/>
    </source>
</evidence>
<proteinExistence type="predicted"/>
<dbReference type="Proteomes" id="UP000024635">
    <property type="component" value="Unassembled WGS sequence"/>
</dbReference>
<feature type="compositionally biased region" description="Polar residues" evidence="1">
    <location>
        <begin position="167"/>
        <end position="182"/>
    </location>
</feature>
<keyword evidence="2" id="KW-0732">Signal</keyword>
<feature type="region of interest" description="Disordered" evidence="1">
    <location>
        <begin position="157"/>
        <end position="182"/>
    </location>
</feature>
<feature type="chain" id="PRO_5001490529" description="PAN domain protein" evidence="2">
    <location>
        <begin position="25"/>
        <end position="204"/>
    </location>
</feature>
<dbReference type="EMBL" id="JARK01001348">
    <property type="protein sequence ID" value="EYC25254.1"/>
    <property type="molecule type" value="Genomic_DNA"/>
</dbReference>
<accession>A0A016VC64</accession>
<evidence type="ECO:0000256" key="1">
    <source>
        <dbReference type="SAM" id="MobiDB-lite"/>
    </source>
</evidence>
<reference evidence="4" key="1">
    <citation type="journal article" date="2015" name="Nat. Genet.">
        <title>The genome and transcriptome of the zoonotic hookworm Ancylostoma ceylanicum identify infection-specific gene families.</title>
        <authorList>
            <person name="Schwarz E.M."/>
            <person name="Hu Y."/>
            <person name="Antoshechkin I."/>
            <person name="Miller M.M."/>
            <person name="Sternberg P.W."/>
            <person name="Aroian R.V."/>
        </authorList>
    </citation>
    <scope>NUCLEOTIDE SEQUENCE</scope>
    <source>
        <strain evidence="4">HY135</strain>
    </source>
</reference>
<feature type="compositionally biased region" description="Basic and acidic residues" evidence="1">
    <location>
        <begin position="157"/>
        <end position="166"/>
    </location>
</feature>
<dbReference type="PROSITE" id="PS51257">
    <property type="entry name" value="PROKAR_LIPOPROTEIN"/>
    <property type="match status" value="1"/>
</dbReference>
<dbReference type="AlphaFoldDB" id="A0A016VC64"/>
<evidence type="ECO:0000313" key="4">
    <source>
        <dbReference type="Proteomes" id="UP000024635"/>
    </source>
</evidence>
<evidence type="ECO:0000256" key="2">
    <source>
        <dbReference type="SAM" id="SignalP"/>
    </source>
</evidence>
<sequence length="204" mass="22631">MSTKKRLNLLTLCIHLGQIHATTACTFTKRNDTFNAVVKYEIMLGSEELCLMACYEEPDCAFAEYFQGSCAVYKSGSDSQAGHGNAFEFDRQLSSSSCRRRMQFVDNTVKFETIAPVNTDNRACSGLPNSATGINVFQGKDKLRFYSTNMSFLSDGAKPHRSELSRNSDISEAQLTSPRNWSPSAASTFVDRCTTFFRAEPCSA</sequence>